<dbReference type="CDD" id="cd07262">
    <property type="entry name" value="VOC_like"/>
    <property type="match status" value="1"/>
</dbReference>
<dbReference type="AlphaFoldDB" id="A0A933S038"/>
<dbReference type="Gene3D" id="3.10.180.10">
    <property type="entry name" value="2,3-Dihydroxybiphenyl 1,2-Dioxygenase, domain 1"/>
    <property type="match status" value="1"/>
</dbReference>
<dbReference type="SUPFAM" id="SSF54593">
    <property type="entry name" value="Glyoxalase/Bleomycin resistance protein/Dihydroxybiphenyl dioxygenase"/>
    <property type="match status" value="1"/>
</dbReference>
<dbReference type="InterPro" id="IPR037523">
    <property type="entry name" value="VOC_core"/>
</dbReference>
<comment type="caution">
    <text evidence="2">The sequence shown here is derived from an EMBL/GenBank/DDBJ whole genome shotgun (WGS) entry which is preliminary data.</text>
</comment>
<sequence length="131" mass="14427">MLDHVSITVSDIAVAEPFYDAIMAALGVVKVGARADWLGYGERARPEHPERVYISIRRGDRPEPAHGRHWCFKAIDRPTVDAFWHAGLAHGGVDQGPPGLRTHYHPSYYAAFLADPDGNRLEAACHTITTA</sequence>
<evidence type="ECO:0000313" key="3">
    <source>
        <dbReference type="Proteomes" id="UP000782519"/>
    </source>
</evidence>
<gene>
    <name evidence="2" type="ORF">HZA66_20815</name>
</gene>
<protein>
    <submittedName>
        <fullName evidence="2">VOC family protein</fullName>
    </submittedName>
</protein>
<dbReference type="PANTHER" id="PTHR35006:SF2">
    <property type="entry name" value="GLYOXALASE FAMILY PROTEIN (AFU_ORTHOLOGUE AFUA_5G14830)"/>
    <property type="match status" value="1"/>
</dbReference>
<dbReference type="PROSITE" id="PS51819">
    <property type="entry name" value="VOC"/>
    <property type="match status" value="1"/>
</dbReference>
<dbReference type="EMBL" id="JACRJB010000056">
    <property type="protein sequence ID" value="MBI5131890.1"/>
    <property type="molecule type" value="Genomic_DNA"/>
</dbReference>
<organism evidence="2 3">
    <name type="scientific">Rhodopseudomonas palustris</name>
    <dbReference type="NCBI Taxonomy" id="1076"/>
    <lineage>
        <taxon>Bacteria</taxon>
        <taxon>Pseudomonadati</taxon>
        <taxon>Pseudomonadota</taxon>
        <taxon>Alphaproteobacteria</taxon>
        <taxon>Hyphomicrobiales</taxon>
        <taxon>Nitrobacteraceae</taxon>
        <taxon>Rhodopseudomonas</taxon>
    </lineage>
</organism>
<reference evidence="2" key="1">
    <citation type="submission" date="2020-07" db="EMBL/GenBank/DDBJ databases">
        <title>Huge and variable diversity of episymbiotic CPR bacteria and DPANN archaea in groundwater ecosystems.</title>
        <authorList>
            <person name="He C.Y."/>
            <person name="Keren R."/>
            <person name="Whittaker M."/>
            <person name="Farag I.F."/>
            <person name="Doudna J."/>
            <person name="Cate J.H.D."/>
            <person name="Banfield J.F."/>
        </authorList>
    </citation>
    <scope>NUCLEOTIDE SEQUENCE</scope>
    <source>
        <strain evidence="2">NC_groundwater_1818_Pr3_B-0.1um_66_35</strain>
    </source>
</reference>
<evidence type="ECO:0000259" key="1">
    <source>
        <dbReference type="PROSITE" id="PS51819"/>
    </source>
</evidence>
<evidence type="ECO:0000313" key="2">
    <source>
        <dbReference type="EMBL" id="MBI5131890.1"/>
    </source>
</evidence>
<proteinExistence type="predicted"/>
<dbReference type="InterPro" id="IPR004360">
    <property type="entry name" value="Glyas_Fos-R_dOase_dom"/>
</dbReference>
<dbReference type="Proteomes" id="UP000782519">
    <property type="component" value="Unassembled WGS sequence"/>
</dbReference>
<name>A0A933S038_RHOPL</name>
<dbReference type="PANTHER" id="PTHR35006">
    <property type="entry name" value="GLYOXALASE FAMILY PROTEIN (AFU_ORTHOLOGUE AFUA_5G14830)"/>
    <property type="match status" value="1"/>
</dbReference>
<accession>A0A933S038</accession>
<feature type="domain" description="VOC" evidence="1">
    <location>
        <begin position="1"/>
        <end position="126"/>
    </location>
</feature>
<dbReference type="Pfam" id="PF00903">
    <property type="entry name" value="Glyoxalase"/>
    <property type="match status" value="1"/>
</dbReference>
<dbReference type="InterPro" id="IPR029068">
    <property type="entry name" value="Glyas_Bleomycin-R_OHBP_Dase"/>
</dbReference>